<protein>
    <recommendedName>
        <fullName evidence="3">DUF669 domain-containing protein</fullName>
    </recommendedName>
</protein>
<proteinExistence type="predicted"/>
<name>A0ABT2TE66_9FIRM</name>
<dbReference type="RefSeq" id="WP_267304263.1">
    <property type="nucleotide sequence ID" value="NZ_JAOQJX010000025.1"/>
</dbReference>
<evidence type="ECO:0000313" key="1">
    <source>
        <dbReference type="EMBL" id="MCU6748562.1"/>
    </source>
</evidence>
<sequence>MKKPNNFDNTQAQGEFVPVELGGHYLVIKEVVEMQSKTGKDMVKVSFDFAKNDKQPEYFEKMFRDDIRPEKKWPNQAAQYILTEDNEGNCSRAFKTFITCVEHSNKGFKTQWGNKFEAQFKNKSIGGVFGPQMDYYDGREKEKRVLRWFISIDKVAEADVPDMSETRAYKEHIGACRTGFAPTDDGFMNIPDGVDEELPFN</sequence>
<comment type="caution">
    <text evidence="1">The sequence shown here is derived from an EMBL/GenBank/DDBJ whole genome shotgun (WGS) entry which is preliminary data.</text>
</comment>
<evidence type="ECO:0008006" key="3">
    <source>
        <dbReference type="Google" id="ProtNLM"/>
    </source>
</evidence>
<reference evidence="1 2" key="1">
    <citation type="journal article" date="2021" name="ISME Commun">
        <title>Automated analysis of genomic sequences facilitates high-throughput and comprehensive description of bacteria.</title>
        <authorList>
            <person name="Hitch T.C.A."/>
        </authorList>
    </citation>
    <scope>NUCLEOTIDE SEQUENCE [LARGE SCALE GENOMIC DNA]</scope>
    <source>
        <strain evidence="1 2">H2_18</strain>
    </source>
</reference>
<gene>
    <name evidence="1" type="ORF">OCV51_13015</name>
</gene>
<dbReference type="Proteomes" id="UP001652394">
    <property type="component" value="Unassembled WGS sequence"/>
</dbReference>
<keyword evidence="2" id="KW-1185">Reference proteome</keyword>
<dbReference type="EMBL" id="JAOQJX010000025">
    <property type="protein sequence ID" value="MCU6748562.1"/>
    <property type="molecule type" value="Genomic_DNA"/>
</dbReference>
<organism evidence="1 2">
    <name type="scientific">Faecalicatena acetigenes</name>
    <dbReference type="NCBI Taxonomy" id="2981790"/>
    <lineage>
        <taxon>Bacteria</taxon>
        <taxon>Bacillati</taxon>
        <taxon>Bacillota</taxon>
        <taxon>Clostridia</taxon>
        <taxon>Lachnospirales</taxon>
        <taxon>Lachnospiraceae</taxon>
        <taxon>Faecalicatena</taxon>
    </lineage>
</organism>
<evidence type="ECO:0000313" key="2">
    <source>
        <dbReference type="Proteomes" id="UP001652394"/>
    </source>
</evidence>
<accession>A0ABT2TE66</accession>